<feature type="transmembrane region" description="Helical" evidence="1">
    <location>
        <begin position="259"/>
        <end position="275"/>
    </location>
</feature>
<reference evidence="3" key="2">
    <citation type="submission" date="2021-04" db="EMBL/GenBank/DDBJ databases">
        <authorList>
            <person name="Gilroy R."/>
        </authorList>
    </citation>
    <scope>NUCLEOTIDE SEQUENCE</scope>
    <source>
        <strain evidence="3">CHK191-13928</strain>
    </source>
</reference>
<keyword evidence="1" id="KW-1133">Transmembrane helix</keyword>
<dbReference type="PANTHER" id="PTHR35007:SF2">
    <property type="entry name" value="PILUS ASSEMBLE PROTEIN"/>
    <property type="match status" value="1"/>
</dbReference>
<feature type="transmembrane region" description="Helical" evidence="1">
    <location>
        <begin position="48"/>
        <end position="70"/>
    </location>
</feature>
<feature type="domain" description="Atrophied bacterial Ig" evidence="2">
    <location>
        <begin position="134"/>
        <end position="208"/>
    </location>
</feature>
<dbReference type="Pfam" id="PF20578">
    <property type="entry name" value="aBig_2"/>
    <property type="match status" value="1"/>
</dbReference>
<comment type="caution">
    <text evidence="3">The sequence shown here is derived from an EMBL/GenBank/DDBJ whole genome shotgun (WGS) entry which is preliminary data.</text>
</comment>
<protein>
    <submittedName>
        <fullName evidence="3">Type II secretion system F family protein</fullName>
    </submittedName>
</protein>
<proteinExistence type="predicted"/>
<dbReference type="EMBL" id="DXEM01000015">
    <property type="protein sequence ID" value="HIX67504.1"/>
    <property type="molecule type" value="Genomic_DNA"/>
</dbReference>
<evidence type="ECO:0000256" key="1">
    <source>
        <dbReference type="SAM" id="Phobius"/>
    </source>
</evidence>
<sequence length="438" mass="50779">MKSKWIEYWADRMPDHIKEERRKAIRGYYAGSSRQLEQKVRESLCHQIKMICIFTVVFMILLIGMVLYVLTRDQQIVISRNQRGGEEKEETLEIETADGKSSYQLTVRPKGYKEDEIQSAFKRAQKYLEEHIQGKNQSLNEVNKSLALPESIPGENIQIQWQSSDPSVVDEEGNVFSSNVKKPIVLQLNAAAQCQGERQVFTFPICVVPGKTQQKKSQREMVINHVKKIEEENLSNETFTIPQKIGTGTIQQESKKEQIPVWIFLGFCVGLLIWNREKEICEKRRQRAEEDSQKEYSAIIYRLVLFLETGMGVPAALEEIYREYSQKKEEIFVYEVIGKACRQIRFGMSQEKVFQNMGEQIRLESYRKLTSMLAQSITKGSDELFVRLKEEEEQAFFHRKEYAKRQGEEASTKLLAPMIIMLVVILALLMFPALSAFS</sequence>
<keyword evidence="1" id="KW-0472">Membrane</keyword>
<evidence type="ECO:0000259" key="2">
    <source>
        <dbReference type="Pfam" id="PF20578"/>
    </source>
</evidence>
<evidence type="ECO:0000313" key="3">
    <source>
        <dbReference type="EMBL" id="HIX67504.1"/>
    </source>
</evidence>
<keyword evidence="1" id="KW-0812">Transmembrane</keyword>
<organism evidence="3 4">
    <name type="scientific">Candidatus Anaerostipes excrementavium</name>
    <dbReference type="NCBI Taxonomy" id="2838463"/>
    <lineage>
        <taxon>Bacteria</taxon>
        <taxon>Bacillati</taxon>
        <taxon>Bacillota</taxon>
        <taxon>Clostridia</taxon>
        <taxon>Lachnospirales</taxon>
        <taxon>Lachnospiraceae</taxon>
        <taxon>Anaerostipes</taxon>
    </lineage>
</organism>
<dbReference type="GO" id="GO:0005886">
    <property type="term" value="C:plasma membrane"/>
    <property type="evidence" value="ECO:0007669"/>
    <property type="project" value="UniProtKB-SubCell"/>
</dbReference>
<reference evidence="3" key="1">
    <citation type="journal article" date="2021" name="PeerJ">
        <title>Extensive microbial diversity within the chicken gut microbiome revealed by metagenomics and culture.</title>
        <authorList>
            <person name="Gilroy R."/>
            <person name="Ravi A."/>
            <person name="Getino M."/>
            <person name="Pursley I."/>
            <person name="Horton D.L."/>
            <person name="Alikhan N.F."/>
            <person name="Baker D."/>
            <person name="Gharbi K."/>
            <person name="Hall N."/>
            <person name="Watson M."/>
            <person name="Adriaenssens E.M."/>
            <person name="Foster-Nyarko E."/>
            <person name="Jarju S."/>
            <person name="Secka A."/>
            <person name="Antonio M."/>
            <person name="Oren A."/>
            <person name="Chaudhuri R.R."/>
            <person name="La Ragione R."/>
            <person name="Hildebrand F."/>
            <person name="Pallen M.J."/>
        </authorList>
    </citation>
    <scope>NUCLEOTIDE SEQUENCE</scope>
    <source>
        <strain evidence="3">CHK191-13928</strain>
    </source>
</reference>
<dbReference type="Proteomes" id="UP000886721">
    <property type="component" value="Unassembled WGS sequence"/>
</dbReference>
<dbReference type="PANTHER" id="PTHR35007">
    <property type="entry name" value="INTEGRAL MEMBRANE PROTEIN-RELATED"/>
    <property type="match status" value="1"/>
</dbReference>
<dbReference type="AlphaFoldDB" id="A0A9D1WUP4"/>
<gene>
    <name evidence="3" type="ORF">H9735_05165</name>
</gene>
<dbReference type="InterPro" id="IPR046780">
    <property type="entry name" value="aBig_2"/>
</dbReference>
<accession>A0A9D1WUP4</accession>
<feature type="transmembrane region" description="Helical" evidence="1">
    <location>
        <begin position="414"/>
        <end position="437"/>
    </location>
</feature>
<name>A0A9D1WUP4_9FIRM</name>
<evidence type="ECO:0000313" key="4">
    <source>
        <dbReference type="Proteomes" id="UP000886721"/>
    </source>
</evidence>